<evidence type="ECO:0000313" key="2">
    <source>
        <dbReference type="Proteomes" id="UP001597391"/>
    </source>
</evidence>
<gene>
    <name evidence="1" type="ORF">ACFSYH_02330</name>
</gene>
<accession>A0ABW5XC01</accession>
<dbReference type="RefSeq" id="WP_377464873.1">
    <property type="nucleotide sequence ID" value="NZ_JBHUOP010000001.1"/>
</dbReference>
<organism evidence="1 2">
    <name type="scientific">Populibacterium corticicola</name>
    <dbReference type="NCBI Taxonomy" id="1812826"/>
    <lineage>
        <taxon>Bacteria</taxon>
        <taxon>Bacillati</taxon>
        <taxon>Actinomycetota</taxon>
        <taxon>Actinomycetes</taxon>
        <taxon>Micrococcales</taxon>
        <taxon>Jonesiaceae</taxon>
        <taxon>Populibacterium</taxon>
    </lineage>
</organism>
<sequence>MGAWGNGAFENDGALDLIADLRHGNFSFDEIQWAFEDKNYLEVDGGQMALALAEIAVAIRKGQPSPVEELELSTVAQHFTPEAIGFIREQVQRTLSDAEHSELYELWEETDELDEWLRASRATLNELA</sequence>
<dbReference type="InterPro" id="IPR025355">
    <property type="entry name" value="DUF4259"/>
</dbReference>
<protein>
    <submittedName>
        <fullName evidence="1">DUF4259 domain-containing protein</fullName>
    </submittedName>
</protein>
<evidence type="ECO:0000313" key="1">
    <source>
        <dbReference type="EMBL" id="MFD2839403.1"/>
    </source>
</evidence>
<comment type="caution">
    <text evidence="1">The sequence shown here is derived from an EMBL/GenBank/DDBJ whole genome shotgun (WGS) entry which is preliminary data.</text>
</comment>
<reference evidence="2" key="1">
    <citation type="journal article" date="2019" name="Int. J. Syst. Evol. Microbiol.">
        <title>The Global Catalogue of Microorganisms (GCM) 10K type strain sequencing project: providing services to taxonomists for standard genome sequencing and annotation.</title>
        <authorList>
            <consortium name="The Broad Institute Genomics Platform"/>
            <consortium name="The Broad Institute Genome Sequencing Center for Infectious Disease"/>
            <person name="Wu L."/>
            <person name="Ma J."/>
        </authorList>
    </citation>
    <scope>NUCLEOTIDE SEQUENCE [LARGE SCALE GENOMIC DNA]</scope>
    <source>
        <strain evidence="2">KCTC 33576</strain>
    </source>
</reference>
<dbReference type="Proteomes" id="UP001597391">
    <property type="component" value="Unassembled WGS sequence"/>
</dbReference>
<dbReference type="EMBL" id="JBHUOP010000001">
    <property type="protein sequence ID" value="MFD2839403.1"/>
    <property type="molecule type" value="Genomic_DNA"/>
</dbReference>
<keyword evidence="2" id="KW-1185">Reference proteome</keyword>
<name>A0ABW5XC01_9MICO</name>
<proteinExistence type="predicted"/>
<dbReference type="Pfam" id="PF14078">
    <property type="entry name" value="DUF4259"/>
    <property type="match status" value="1"/>
</dbReference>